<evidence type="ECO:0000256" key="8">
    <source>
        <dbReference type="ARBA" id="ARBA00023306"/>
    </source>
</evidence>
<dbReference type="HAMAP" id="MF_00111">
    <property type="entry name" value="MurA"/>
    <property type="match status" value="1"/>
</dbReference>
<feature type="modified residue" description="2-(S-cysteinyl)pyruvic acid O-phosphothioketal" evidence="12">
    <location>
        <position position="116"/>
    </location>
</feature>
<dbReference type="RefSeq" id="WP_272999539.1">
    <property type="nucleotide sequence ID" value="NZ_PEBV01000002.1"/>
</dbReference>
<dbReference type="AlphaFoldDB" id="A0A2T5GF16"/>
<feature type="domain" description="Enolpyruvate transferase" evidence="13">
    <location>
        <begin position="7"/>
        <end position="406"/>
    </location>
</feature>
<dbReference type="InterPro" id="IPR036968">
    <property type="entry name" value="Enolpyruvate_Tfrase_sf"/>
</dbReference>
<organism evidence="15 16">
    <name type="scientific">Hydrogenibacillus schlegelii</name>
    <name type="common">Bacillus schlegelii</name>
    <dbReference type="NCBI Taxonomy" id="1484"/>
    <lineage>
        <taxon>Bacteria</taxon>
        <taxon>Bacillati</taxon>
        <taxon>Bacillota</taxon>
        <taxon>Bacilli</taxon>
        <taxon>Bacillales</taxon>
        <taxon>Bacillales Family X. Incertae Sedis</taxon>
        <taxon>Hydrogenibacillus</taxon>
    </lineage>
</organism>
<dbReference type="EC" id="2.5.1.7" evidence="12"/>
<dbReference type="GO" id="GO:0009252">
    <property type="term" value="P:peptidoglycan biosynthetic process"/>
    <property type="evidence" value="ECO:0007669"/>
    <property type="project" value="UniProtKB-UniRule"/>
</dbReference>
<evidence type="ECO:0000256" key="10">
    <source>
        <dbReference type="ARBA" id="ARBA00038367"/>
    </source>
</evidence>
<reference evidence="14" key="2">
    <citation type="journal article" date="2021" name="Microbiology">
        <title>Metagenomic Analysis of the Microbial Community in the Underground Coal Fire Area (Kemerovo Region, Russia) Revealed Predominance of Thermophilic Members of the Phyla Deinococcus-thermus, Aquificae, and Firmicutes.</title>
        <authorList>
            <person name="Kadnikov V."/>
            <person name="Mardanov A.V."/>
            <person name="Beletsky A.V."/>
            <person name="Karnachuk O.V."/>
            <person name="Ravin N.V."/>
        </authorList>
    </citation>
    <scope>NUCLEOTIDE SEQUENCE</scope>
    <source>
        <strain evidence="14">RBS10-49</strain>
    </source>
</reference>
<keyword evidence="9 12" id="KW-0961">Cell wall biogenesis/degradation</keyword>
<dbReference type="Proteomes" id="UP000748108">
    <property type="component" value="Unassembled WGS sequence"/>
</dbReference>
<evidence type="ECO:0000256" key="1">
    <source>
        <dbReference type="ARBA" id="ARBA00004496"/>
    </source>
</evidence>
<sequence>MESFVIEGGVRLSGTVRVHGAKNAALPILAATLLADGLFVLENVPDLLDIRSMAEILMALGVRVKREGEMLVVDARGLRSNVVPEALMSRMRSSIFLMGPLLARTGEAVLGYPGGCAIGTRPIDLHLEGLKKLGAVIHEYGGTILARAPRLEGTTIVLDYPSVGATENLMMAAALARGTTRIVNAAREPEIQELERFLNAMGARIRGAGTHAIVIEGVERLHPPRPHRVIPDRIVAGTLLAAAAITEGRIVLEDVIPEHLEAVIDAFRKTGARIEVAPDRIAVEGVRPYRAIHRLSTSPHPGFPTDMQPQLLAYLTQAEGTSVLVETVFDGRFRHVPELVKMGADIVVDYHTAVIRGPRRLVGARVRATDLRAGAALVLAGLAAEGVTIVEGAVHIDRGYHRLEETFAALGARIVRTTERPLLAPEGQV</sequence>
<keyword evidence="8 12" id="KW-0131">Cell cycle</keyword>
<keyword evidence="6 12" id="KW-0133">Cell shape</keyword>
<dbReference type="InterPro" id="IPR001986">
    <property type="entry name" value="Enolpyruvate_Tfrase_dom"/>
</dbReference>
<evidence type="ECO:0000256" key="11">
    <source>
        <dbReference type="ARBA" id="ARBA00047527"/>
    </source>
</evidence>
<evidence type="ECO:0000313" key="14">
    <source>
        <dbReference type="EMBL" id="MBT9281540.1"/>
    </source>
</evidence>
<dbReference type="CDD" id="cd01555">
    <property type="entry name" value="UdpNAET"/>
    <property type="match status" value="1"/>
</dbReference>
<evidence type="ECO:0000256" key="9">
    <source>
        <dbReference type="ARBA" id="ARBA00023316"/>
    </source>
</evidence>
<comment type="subcellular location">
    <subcellularLocation>
        <location evidence="1 12">Cytoplasm</location>
    </subcellularLocation>
</comment>
<dbReference type="SUPFAM" id="SSF55205">
    <property type="entry name" value="EPT/RTPC-like"/>
    <property type="match status" value="1"/>
</dbReference>
<dbReference type="GO" id="GO:0019277">
    <property type="term" value="P:UDP-N-acetylgalactosamine biosynthetic process"/>
    <property type="evidence" value="ECO:0007669"/>
    <property type="project" value="InterPro"/>
</dbReference>
<dbReference type="GO" id="GO:0008360">
    <property type="term" value="P:regulation of cell shape"/>
    <property type="evidence" value="ECO:0007669"/>
    <property type="project" value="UniProtKB-KW"/>
</dbReference>
<dbReference type="EMBL" id="JAHHQF010000039">
    <property type="protein sequence ID" value="MBT9281540.1"/>
    <property type="molecule type" value="Genomic_DNA"/>
</dbReference>
<comment type="similarity">
    <text evidence="10 12">Belongs to the EPSP synthase family. MurA subfamily.</text>
</comment>
<reference evidence="15 16" key="1">
    <citation type="submission" date="2017-08" db="EMBL/GenBank/DDBJ databases">
        <title>Burning lignite coal seam in the remote Altai Mountains harbors a hydrogen-driven thermophilic microbial community.</title>
        <authorList>
            <person name="Kadnikov V.V."/>
            <person name="Mardanov A.V."/>
            <person name="Ivasenko D."/>
            <person name="Beletsky A.V."/>
            <person name="Karnachuk O.V."/>
            <person name="Ravin N.V."/>
        </authorList>
    </citation>
    <scope>NUCLEOTIDE SEQUENCE [LARGE SCALE GENOMIC DNA]</scope>
    <source>
        <strain evidence="15">AL33</strain>
    </source>
</reference>
<comment type="catalytic activity">
    <reaction evidence="11 12">
        <text>phosphoenolpyruvate + UDP-N-acetyl-alpha-D-glucosamine = UDP-N-acetyl-3-O-(1-carboxyvinyl)-alpha-D-glucosamine + phosphate</text>
        <dbReference type="Rhea" id="RHEA:18681"/>
        <dbReference type="ChEBI" id="CHEBI:43474"/>
        <dbReference type="ChEBI" id="CHEBI:57705"/>
        <dbReference type="ChEBI" id="CHEBI:58702"/>
        <dbReference type="ChEBI" id="CHEBI:68483"/>
        <dbReference type="EC" id="2.5.1.7"/>
    </reaction>
</comment>
<dbReference type="GO" id="GO:0008760">
    <property type="term" value="F:UDP-N-acetylglucosamine 1-carboxyvinyltransferase activity"/>
    <property type="evidence" value="ECO:0007669"/>
    <property type="project" value="UniProtKB-UniRule"/>
</dbReference>
<keyword evidence="5 12" id="KW-0808">Transferase</keyword>
<dbReference type="PANTHER" id="PTHR43783">
    <property type="entry name" value="UDP-N-ACETYLGLUCOSAMINE 1-CARBOXYVINYLTRANSFERASE"/>
    <property type="match status" value="1"/>
</dbReference>
<protein>
    <recommendedName>
        <fullName evidence="12">UDP-N-acetylglucosamine 1-carboxyvinyltransferase</fullName>
        <ecNumber evidence="12">2.5.1.7</ecNumber>
    </recommendedName>
    <alternativeName>
        <fullName evidence="12">Enoylpyruvate transferase</fullName>
    </alternativeName>
    <alternativeName>
        <fullName evidence="12">UDP-N-acetylglucosamine enolpyruvyl transferase</fullName>
        <shortName evidence="12">EPT</shortName>
    </alternativeName>
</protein>
<dbReference type="Gene3D" id="3.65.10.10">
    <property type="entry name" value="Enolpyruvate transferase domain"/>
    <property type="match status" value="2"/>
</dbReference>
<dbReference type="InterPro" id="IPR005750">
    <property type="entry name" value="UDP_GlcNAc_COvinyl_MurA"/>
</dbReference>
<evidence type="ECO:0000256" key="12">
    <source>
        <dbReference type="HAMAP-Rule" id="MF_00111"/>
    </source>
</evidence>
<gene>
    <name evidence="12 14" type="primary">murA</name>
    <name evidence="15" type="ORF">HSCHL_2367</name>
    <name evidence="14" type="ORF">KM312_02575</name>
</gene>
<dbReference type="EMBL" id="PEBV01000002">
    <property type="protein sequence ID" value="PTQ54776.1"/>
    <property type="molecule type" value="Genomic_DNA"/>
</dbReference>
<comment type="pathway">
    <text evidence="2 12">Cell wall biogenesis; peptidoglycan biosynthesis.</text>
</comment>
<dbReference type="UniPathway" id="UPA00219"/>
<dbReference type="Pfam" id="PF00275">
    <property type="entry name" value="EPSP_synthase"/>
    <property type="match status" value="1"/>
</dbReference>
<dbReference type="PANTHER" id="PTHR43783:SF1">
    <property type="entry name" value="UDP-N-ACETYLGLUCOSAMINE 1-CARBOXYVINYLTRANSFERASE"/>
    <property type="match status" value="1"/>
</dbReference>
<comment type="caution">
    <text evidence="15">The sequence shown here is derived from an EMBL/GenBank/DDBJ whole genome shotgun (WGS) entry which is preliminary data.</text>
</comment>
<evidence type="ECO:0000256" key="3">
    <source>
        <dbReference type="ARBA" id="ARBA00022490"/>
    </source>
</evidence>
<dbReference type="InterPro" id="IPR050068">
    <property type="entry name" value="MurA_subfamily"/>
</dbReference>
<feature type="binding site" evidence="12">
    <location>
        <begin position="22"/>
        <end position="23"/>
    </location>
    <ligand>
        <name>phosphoenolpyruvate</name>
        <dbReference type="ChEBI" id="CHEBI:58702"/>
    </ligand>
</feature>
<evidence type="ECO:0000256" key="4">
    <source>
        <dbReference type="ARBA" id="ARBA00022618"/>
    </source>
</evidence>
<evidence type="ECO:0000256" key="5">
    <source>
        <dbReference type="ARBA" id="ARBA00022679"/>
    </source>
</evidence>
<feature type="binding site" evidence="12">
    <location>
        <begin position="121"/>
        <end position="125"/>
    </location>
    <ligand>
        <name>UDP-N-acetyl-alpha-D-glucosamine</name>
        <dbReference type="ChEBI" id="CHEBI:57705"/>
    </ligand>
</feature>
<dbReference type="GO" id="GO:0005737">
    <property type="term" value="C:cytoplasm"/>
    <property type="evidence" value="ECO:0007669"/>
    <property type="project" value="UniProtKB-SubCell"/>
</dbReference>
<comment type="caution">
    <text evidence="12">Lacks conserved residue(s) required for the propagation of feature annotation.</text>
</comment>
<keyword evidence="3 12" id="KW-0963">Cytoplasm</keyword>
<evidence type="ECO:0000256" key="6">
    <source>
        <dbReference type="ARBA" id="ARBA00022960"/>
    </source>
</evidence>
<evidence type="ECO:0000313" key="16">
    <source>
        <dbReference type="Proteomes" id="UP000244180"/>
    </source>
</evidence>
<feature type="binding site" evidence="12">
    <location>
        <position position="92"/>
    </location>
    <ligand>
        <name>UDP-N-acetyl-alpha-D-glucosamine</name>
        <dbReference type="ChEBI" id="CHEBI:57705"/>
    </ligand>
</feature>
<feature type="binding site" evidence="12">
    <location>
        <position position="306"/>
    </location>
    <ligand>
        <name>UDP-N-acetyl-alpha-D-glucosamine</name>
        <dbReference type="ChEBI" id="CHEBI:57705"/>
    </ligand>
</feature>
<keyword evidence="7 12" id="KW-0573">Peptidoglycan synthesis</keyword>
<dbReference type="NCBIfam" id="TIGR01072">
    <property type="entry name" value="murA"/>
    <property type="match status" value="1"/>
</dbReference>
<dbReference type="GO" id="GO:0051301">
    <property type="term" value="P:cell division"/>
    <property type="evidence" value="ECO:0007669"/>
    <property type="project" value="UniProtKB-KW"/>
</dbReference>
<keyword evidence="12" id="KW-0670">Pyruvate</keyword>
<name>A0A2T5GF16_HYDSH</name>
<evidence type="ECO:0000259" key="13">
    <source>
        <dbReference type="Pfam" id="PF00275"/>
    </source>
</evidence>
<keyword evidence="4 12" id="KW-0132">Cell division</keyword>
<evidence type="ECO:0000256" key="2">
    <source>
        <dbReference type="ARBA" id="ARBA00004752"/>
    </source>
</evidence>
<dbReference type="GO" id="GO:0071555">
    <property type="term" value="P:cell wall organization"/>
    <property type="evidence" value="ECO:0007669"/>
    <property type="project" value="UniProtKB-KW"/>
</dbReference>
<feature type="active site" description="Proton donor" evidence="12">
    <location>
        <position position="116"/>
    </location>
</feature>
<dbReference type="InterPro" id="IPR013792">
    <property type="entry name" value="RNA3'P_cycl/enolpyr_Trfase_a/b"/>
</dbReference>
<evidence type="ECO:0000256" key="7">
    <source>
        <dbReference type="ARBA" id="ARBA00022984"/>
    </source>
</evidence>
<feature type="binding site" evidence="12">
    <location>
        <position position="328"/>
    </location>
    <ligand>
        <name>UDP-N-acetyl-alpha-D-glucosamine</name>
        <dbReference type="ChEBI" id="CHEBI:57705"/>
    </ligand>
</feature>
<evidence type="ECO:0000313" key="15">
    <source>
        <dbReference type="EMBL" id="PTQ54776.1"/>
    </source>
</evidence>
<accession>A0A2T5GF16</accession>
<dbReference type="NCBIfam" id="NF006873">
    <property type="entry name" value="PRK09369.1"/>
    <property type="match status" value="1"/>
</dbReference>
<dbReference type="Proteomes" id="UP000244180">
    <property type="component" value="Unassembled WGS sequence"/>
</dbReference>
<comment type="function">
    <text evidence="12">Cell wall formation. Adds enolpyruvyl to UDP-N-acetylglucosamine.</text>
</comment>
<proteinExistence type="inferred from homology"/>